<gene>
    <name evidence="6" type="ORF">MMF98_03385</name>
</gene>
<dbReference type="GO" id="GO:0016020">
    <property type="term" value="C:membrane"/>
    <property type="evidence" value="ECO:0007669"/>
    <property type="project" value="UniProtKB-SubCell"/>
</dbReference>
<evidence type="ECO:0000256" key="4">
    <source>
        <dbReference type="ARBA" id="ARBA00023136"/>
    </source>
</evidence>
<evidence type="ECO:0000313" key="7">
    <source>
        <dbReference type="Proteomes" id="UP001139447"/>
    </source>
</evidence>
<dbReference type="RefSeq" id="WP_243307285.1">
    <property type="nucleotide sequence ID" value="NZ_JALGBI010000001.1"/>
</dbReference>
<dbReference type="Proteomes" id="UP001139447">
    <property type="component" value="Unassembled WGS sequence"/>
</dbReference>
<keyword evidence="4 5" id="KW-0472">Membrane</keyword>
<dbReference type="InterPro" id="IPR003825">
    <property type="entry name" value="Colicin-V_CvpA"/>
</dbReference>
<protein>
    <submittedName>
        <fullName evidence="6">CvpA family protein</fullName>
    </submittedName>
</protein>
<dbReference type="PANTHER" id="PTHR36926:SF1">
    <property type="entry name" value="COLICIN V PRODUCTION PROTEIN"/>
    <property type="match status" value="1"/>
</dbReference>
<evidence type="ECO:0000256" key="5">
    <source>
        <dbReference type="SAM" id="Phobius"/>
    </source>
</evidence>
<comment type="subcellular location">
    <subcellularLocation>
        <location evidence="1">Membrane</location>
        <topology evidence="1">Multi-pass membrane protein</topology>
    </subcellularLocation>
</comment>
<proteinExistence type="predicted"/>
<feature type="transmembrane region" description="Helical" evidence="5">
    <location>
        <begin position="29"/>
        <end position="49"/>
    </location>
</feature>
<feature type="transmembrane region" description="Helical" evidence="5">
    <location>
        <begin position="103"/>
        <end position="121"/>
    </location>
</feature>
<evidence type="ECO:0000313" key="6">
    <source>
        <dbReference type="EMBL" id="MCJ0762247.1"/>
    </source>
</evidence>
<keyword evidence="7" id="KW-1185">Reference proteome</keyword>
<accession>A0A9X2ANB5</accession>
<dbReference type="EMBL" id="JALGBI010000001">
    <property type="protein sequence ID" value="MCJ0762247.1"/>
    <property type="molecule type" value="Genomic_DNA"/>
</dbReference>
<keyword evidence="3 5" id="KW-1133">Transmembrane helix</keyword>
<dbReference type="InterPro" id="IPR052719">
    <property type="entry name" value="CvpA-like"/>
</dbReference>
<comment type="caution">
    <text evidence="6">The sequence shown here is derived from an EMBL/GenBank/DDBJ whole genome shotgun (WGS) entry which is preliminary data.</text>
</comment>
<sequence>MAALDWVFVAVLLASLVLGAWRGLVYEVMSALGWVVAFVLAQWFAPEVAARLPMAGAAEPVRYAAGFVLVFVAAAFAAGLLAWLTKKLVEAIGLRPVDRTLGAAFGLVRGVVLLLAAAVVMNMTPLKSSEWWQESKGAEVSTAALKGLKPVLPEDFGSYLP</sequence>
<name>A0A9X2ANB5_9BURK</name>
<dbReference type="PANTHER" id="PTHR36926">
    <property type="entry name" value="COLICIN V PRODUCTION PROTEIN"/>
    <property type="match status" value="1"/>
</dbReference>
<evidence type="ECO:0000256" key="3">
    <source>
        <dbReference type="ARBA" id="ARBA00022989"/>
    </source>
</evidence>
<keyword evidence="2 5" id="KW-0812">Transmembrane</keyword>
<evidence type="ECO:0000256" key="1">
    <source>
        <dbReference type="ARBA" id="ARBA00004141"/>
    </source>
</evidence>
<evidence type="ECO:0000256" key="2">
    <source>
        <dbReference type="ARBA" id="ARBA00022692"/>
    </source>
</evidence>
<reference evidence="6" key="1">
    <citation type="submission" date="2022-03" db="EMBL/GenBank/DDBJ databases">
        <authorList>
            <person name="Woo C.Y."/>
        </authorList>
    </citation>
    <scope>NUCLEOTIDE SEQUENCE</scope>
    <source>
        <strain evidence="6">CYS-02</strain>
    </source>
</reference>
<dbReference type="GO" id="GO:0009403">
    <property type="term" value="P:toxin biosynthetic process"/>
    <property type="evidence" value="ECO:0007669"/>
    <property type="project" value="InterPro"/>
</dbReference>
<feature type="transmembrane region" description="Helical" evidence="5">
    <location>
        <begin position="61"/>
        <end position="83"/>
    </location>
</feature>
<dbReference type="Pfam" id="PF02674">
    <property type="entry name" value="Colicin_V"/>
    <property type="match status" value="1"/>
</dbReference>
<organism evidence="6 7">
    <name type="scientific">Variovorax terrae</name>
    <dbReference type="NCBI Taxonomy" id="2923278"/>
    <lineage>
        <taxon>Bacteria</taxon>
        <taxon>Pseudomonadati</taxon>
        <taxon>Pseudomonadota</taxon>
        <taxon>Betaproteobacteria</taxon>
        <taxon>Burkholderiales</taxon>
        <taxon>Comamonadaceae</taxon>
        <taxon>Variovorax</taxon>
    </lineage>
</organism>
<dbReference type="AlphaFoldDB" id="A0A9X2ANB5"/>